<keyword evidence="3" id="KW-1185">Reference proteome</keyword>
<evidence type="ECO:0000256" key="1">
    <source>
        <dbReference type="SAM" id="MobiDB-lite"/>
    </source>
</evidence>
<dbReference type="EMBL" id="CADEAL010001878">
    <property type="protein sequence ID" value="CAB1436295.1"/>
    <property type="molecule type" value="Genomic_DNA"/>
</dbReference>
<dbReference type="Proteomes" id="UP001153269">
    <property type="component" value="Unassembled WGS sequence"/>
</dbReference>
<gene>
    <name evidence="2" type="ORF">PLEPLA_LOCUS24328</name>
</gene>
<comment type="caution">
    <text evidence="2">The sequence shown here is derived from an EMBL/GenBank/DDBJ whole genome shotgun (WGS) entry which is preliminary data.</text>
</comment>
<evidence type="ECO:0000313" key="2">
    <source>
        <dbReference type="EMBL" id="CAB1436295.1"/>
    </source>
</evidence>
<reference evidence="2" key="1">
    <citation type="submission" date="2020-03" db="EMBL/GenBank/DDBJ databases">
        <authorList>
            <person name="Weist P."/>
        </authorList>
    </citation>
    <scope>NUCLEOTIDE SEQUENCE</scope>
</reference>
<accession>A0A9N7YQX7</accession>
<proteinExistence type="predicted"/>
<dbReference type="AlphaFoldDB" id="A0A9N7YQX7"/>
<protein>
    <submittedName>
        <fullName evidence="2">Uncharacterized protein</fullName>
    </submittedName>
</protein>
<organism evidence="2 3">
    <name type="scientific">Pleuronectes platessa</name>
    <name type="common">European plaice</name>
    <dbReference type="NCBI Taxonomy" id="8262"/>
    <lineage>
        <taxon>Eukaryota</taxon>
        <taxon>Metazoa</taxon>
        <taxon>Chordata</taxon>
        <taxon>Craniata</taxon>
        <taxon>Vertebrata</taxon>
        <taxon>Euteleostomi</taxon>
        <taxon>Actinopterygii</taxon>
        <taxon>Neopterygii</taxon>
        <taxon>Teleostei</taxon>
        <taxon>Neoteleostei</taxon>
        <taxon>Acanthomorphata</taxon>
        <taxon>Carangaria</taxon>
        <taxon>Pleuronectiformes</taxon>
        <taxon>Pleuronectoidei</taxon>
        <taxon>Pleuronectidae</taxon>
        <taxon>Pleuronectes</taxon>
    </lineage>
</organism>
<name>A0A9N7YQX7_PLEPL</name>
<feature type="region of interest" description="Disordered" evidence="1">
    <location>
        <begin position="69"/>
        <end position="95"/>
    </location>
</feature>
<evidence type="ECO:0000313" key="3">
    <source>
        <dbReference type="Proteomes" id="UP001153269"/>
    </source>
</evidence>
<sequence>MNASVPRRQHQELNIPNHYPILTSIGPSWRGRGGTFGGSGGQFQFLGDRASGGGTALLYFYYQMRRSENQTNPRAPSGIPEGATASQRDVGLPRRSRCNFATEELHGRSLV</sequence>